<evidence type="ECO:0000313" key="13">
    <source>
        <dbReference type="EMBL" id="ATO44352.1"/>
    </source>
</evidence>
<evidence type="ECO:0000256" key="4">
    <source>
        <dbReference type="ARBA" id="ARBA00022538"/>
    </source>
</evidence>
<evidence type="ECO:0000256" key="3">
    <source>
        <dbReference type="ARBA" id="ARBA00022448"/>
    </source>
</evidence>
<dbReference type="PANTHER" id="PTHR31462:SF5">
    <property type="entry name" value="ENDOSOMAL_LYSOSOMAL PROTON CHANNEL TMEM175"/>
    <property type="match status" value="1"/>
</dbReference>
<accession>A0A2D1KQL0</accession>
<dbReference type="Proteomes" id="UP000223559">
    <property type="component" value="Chromosome"/>
</dbReference>
<protein>
    <submittedName>
        <fullName evidence="13">Uncharacterized protein</fullName>
    </submittedName>
</protein>
<keyword evidence="9" id="KW-0406">Ion transport</keyword>
<dbReference type="GO" id="GO:0016020">
    <property type="term" value="C:membrane"/>
    <property type="evidence" value="ECO:0007669"/>
    <property type="project" value="UniProtKB-SubCell"/>
</dbReference>
<evidence type="ECO:0000256" key="2">
    <source>
        <dbReference type="ARBA" id="ARBA00006920"/>
    </source>
</evidence>
<keyword evidence="6" id="KW-0631">Potassium channel</keyword>
<evidence type="ECO:0000256" key="11">
    <source>
        <dbReference type="ARBA" id="ARBA00023303"/>
    </source>
</evidence>
<comment type="subcellular location">
    <subcellularLocation>
        <location evidence="1">Membrane</location>
        <topology evidence="1">Multi-pass membrane protein</topology>
    </subcellularLocation>
</comment>
<keyword evidence="3" id="KW-0813">Transport</keyword>
<evidence type="ECO:0000256" key="12">
    <source>
        <dbReference type="ARBA" id="ARBA00034430"/>
    </source>
</evidence>
<evidence type="ECO:0000256" key="7">
    <source>
        <dbReference type="ARBA" id="ARBA00022958"/>
    </source>
</evidence>
<dbReference type="EMBL" id="CP017697">
    <property type="protein sequence ID" value="ATO44352.1"/>
    <property type="molecule type" value="Genomic_DNA"/>
</dbReference>
<dbReference type="AlphaFoldDB" id="A0A2D1KQL0"/>
<keyword evidence="7" id="KW-0630">Potassium</keyword>
<keyword evidence="4" id="KW-0633">Potassium transport</keyword>
<evidence type="ECO:0000313" key="14">
    <source>
        <dbReference type="Proteomes" id="UP000223559"/>
    </source>
</evidence>
<dbReference type="OrthoDB" id="7626281at2"/>
<dbReference type="InterPro" id="IPR010617">
    <property type="entry name" value="TMEM175-like"/>
</dbReference>
<dbReference type="Pfam" id="PF06736">
    <property type="entry name" value="TMEM175"/>
    <property type="match status" value="1"/>
</dbReference>
<comment type="similarity">
    <text evidence="2">Belongs to the TMEM175 family.</text>
</comment>
<organism evidence="13 14">
    <name type="scientific">Loigolactobacillus coryniformis subsp. torquens DSM 20004 = KCTC 3535</name>
    <dbReference type="NCBI Taxonomy" id="1423822"/>
    <lineage>
        <taxon>Bacteria</taxon>
        <taxon>Bacillati</taxon>
        <taxon>Bacillota</taxon>
        <taxon>Bacilli</taxon>
        <taxon>Lactobacillales</taxon>
        <taxon>Lactobacillaceae</taxon>
        <taxon>Loigolactobacillus</taxon>
    </lineage>
</organism>
<evidence type="ECO:0000256" key="9">
    <source>
        <dbReference type="ARBA" id="ARBA00023065"/>
    </source>
</evidence>
<keyword evidence="10" id="KW-0472">Membrane</keyword>
<dbReference type="RefSeq" id="WP_010014706.1">
    <property type="nucleotide sequence ID" value="NZ_AEOS01000332.1"/>
</dbReference>
<evidence type="ECO:0000256" key="6">
    <source>
        <dbReference type="ARBA" id="ARBA00022826"/>
    </source>
</evidence>
<evidence type="ECO:0000256" key="5">
    <source>
        <dbReference type="ARBA" id="ARBA00022692"/>
    </source>
</evidence>
<proteinExistence type="inferred from homology"/>
<evidence type="ECO:0000256" key="8">
    <source>
        <dbReference type="ARBA" id="ARBA00022989"/>
    </source>
</evidence>
<dbReference type="PANTHER" id="PTHR31462">
    <property type="entry name" value="ENDOSOMAL/LYSOSOMAL POTASSIUM CHANNEL TMEM175"/>
    <property type="match status" value="1"/>
</dbReference>
<keyword evidence="5" id="KW-0812">Transmembrane</keyword>
<keyword evidence="14" id="KW-1185">Reference proteome</keyword>
<dbReference type="GO" id="GO:0005267">
    <property type="term" value="F:potassium channel activity"/>
    <property type="evidence" value="ECO:0007669"/>
    <property type="project" value="UniProtKB-KW"/>
</dbReference>
<dbReference type="KEGG" id="lcy:LC20004_10810"/>
<evidence type="ECO:0000256" key="1">
    <source>
        <dbReference type="ARBA" id="ARBA00004141"/>
    </source>
</evidence>
<name>A0A2D1KQL0_9LACO</name>
<keyword evidence="11" id="KW-0407">Ion channel</keyword>
<dbReference type="GO" id="GO:0015252">
    <property type="term" value="F:proton channel activity"/>
    <property type="evidence" value="ECO:0007669"/>
    <property type="project" value="InterPro"/>
</dbReference>
<sequence>MSKSRVEAFTDGVIAILITILVLDLRPPEGVSWSALHQLIEPFLAYVVSFVAIAIYWNNHHHLYQTVKRIDGIVLWANTALLFWLSLLPFATAWVGENLTAMLPELSYAIVSFMCGLTYNLLDRCLIHANGQNSRVAVISQHDHKRWLSLLIYFIGCLLTFVWPPAGLVASIVVSILWFIPNRRVEQEFR</sequence>
<evidence type="ECO:0000256" key="10">
    <source>
        <dbReference type="ARBA" id="ARBA00023136"/>
    </source>
</evidence>
<gene>
    <name evidence="13" type="ORF">LC20004_10810</name>
</gene>
<keyword evidence="8" id="KW-1133">Transmembrane helix</keyword>
<reference evidence="13 14" key="1">
    <citation type="submission" date="2016-10" db="EMBL/GenBank/DDBJ databases">
        <title>The whole genome sequencing and assembly of L. cotyniformis subsp. torquens DSM 20004 strain.</title>
        <authorList>
            <person name="Park M.-K."/>
            <person name="Lee Y.-J."/>
            <person name="Yi H."/>
            <person name="Bahn Y.-S."/>
            <person name="Kim J.F."/>
            <person name="Lee D.-W."/>
        </authorList>
    </citation>
    <scope>NUCLEOTIDE SEQUENCE [LARGE SCALE GENOMIC DNA]</scope>
    <source>
        <strain evidence="13 14">DSM 20004</strain>
    </source>
</reference>
<comment type="catalytic activity">
    <reaction evidence="12">
        <text>K(+)(in) = K(+)(out)</text>
        <dbReference type="Rhea" id="RHEA:29463"/>
        <dbReference type="ChEBI" id="CHEBI:29103"/>
    </reaction>
</comment>